<dbReference type="Gene3D" id="3.40.630.190">
    <property type="entry name" value="LCP protein"/>
    <property type="match status" value="1"/>
</dbReference>
<dbReference type="Pfam" id="PF03816">
    <property type="entry name" value="LytR_cpsA_psr"/>
    <property type="match status" value="1"/>
</dbReference>
<dbReference type="EMBL" id="JANCLT010000002">
    <property type="protein sequence ID" value="MCP8967717.1"/>
    <property type="molecule type" value="Genomic_DNA"/>
</dbReference>
<keyword evidence="4" id="KW-1133">Transmembrane helix</keyword>
<keyword evidence="3" id="KW-0735">Signal-anchor</keyword>
<proteinExistence type="inferred from homology"/>
<evidence type="ECO:0000313" key="7">
    <source>
        <dbReference type="Proteomes" id="UP001156102"/>
    </source>
</evidence>
<comment type="similarity">
    <text evidence="1">Belongs to the LytR/CpsA/Psr (LCP) family.</text>
</comment>
<reference evidence="6" key="1">
    <citation type="submission" date="2022-07" db="EMBL/GenBank/DDBJ databases">
        <authorList>
            <person name="Li W.-J."/>
            <person name="Deng Q.-Q."/>
        </authorList>
    </citation>
    <scope>NUCLEOTIDE SEQUENCE</scope>
    <source>
        <strain evidence="6">SYSU M60031</strain>
    </source>
</reference>
<organism evidence="6 7">
    <name type="scientific">Ectobacillus ponti</name>
    <dbReference type="NCBI Taxonomy" id="2961894"/>
    <lineage>
        <taxon>Bacteria</taxon>
        <taxon>Bacillati</taxon>
        <taxon>Bacillota</taxon>
        <taxon>Bacilli</taxon>
        <taxon>Bacillales</taxon>
        <taxon>Bacillaceae</taxon>
        <taxon>Ectobacillus</taxon>
    </lineage>
</organism>
<evidence type="ECO:0000256" key="4">
    <source>
        <dbReference type="ARBA" id="ARBA00022989"/>
    </source>
</evidence>
<keyword evidence="2" id="KW-0812">Transmembrane</keyword>
<gene>
    <name evidence="6" type="ORF">NK662_04085</name>
</gene>
<dbReference type="NCBIfam" id="TIGR00350">
    <property type="entry name" value="lytR_cpsA_psr"/>
    <property type="match status" value="1"/>
</dbReference>
<dbReference type="PANTHER" id="PTHR33392:SF6">
    <property type="entry name" value="POLYISOPRENYL-TEICHOIC ACID--PEPTIDOGLYCAN TEICHOIC ACID TRANSFERASE TAGU"/>
    <property type="match status" value="1"/>
</dbReference>
<name>A0AA41X2X2_9BACI</name>
<dbReference type="InterPro" id="IPR004474">
    <property type="entry name" value="LytR_CpsA_psr"/>
</dbReference>
<evidence type="ECO:0000256" key="1">
    <source>
        <dbReference type="ARBA" id="ARBA00006068"/>
    </source>
</evidence>
<dbReference type="InterPro" id="IPR050922">
    <property type="entry name" value="LytR/CpsA/Psr_CW_biosynth"/>
</dbReference>
<comment type="caution">
    <text evidence="6">The sequence shown here is derived from an EMBL/GenBank/DDBJ whole genome shotgun (WGS) entry which is preliminary data.</text>
</comment>
<dbReference type="RefSeq" id="WP_254757635.1">
    <property type="nucleotide sequence ID" value="NZ_JANCLT010000002.1"/>
</dbReference>
<dbReference type="AlphaFoldDB" id="A0AA41X2X2"/>
<protein>
    <submittedName>
        <fullName evidence="6">LCP family protein</fullName>
    </submittedName>
</protein>
<dbReference type="Proteomes" id="UP001156102">
    <property type="component" value="Unassembled WGS sequence"/>
</dbReference>
<evidence type="ECO:0000256" key="3">
    <source>
        <dbReference type="ARBA" id="ARBA00022968"/>
    </source>
</evidence>
<keyword evidence="4" id="KW-0472">Membrane</keyword>
<dbReference type="GO" id="GO:0071555">
    <property type="term" value="P:cell wall organization"/>
    <property type="evidence" value="ECO:0007669"/>
    <property type="project" value="UniProtKB-KW"/>
</dbReference>
<evidence type="ECO:0000259" key="5">
    <source>
        <dbReference type="Pfam" id="PF03816"/>
    </source>
</evidence>
<evidence type="ECO:0000256" key="2">
    <source>
        <dbReference type="ARBA" id="ARBA00022692"/>
    </source>
</evidence>
<feature type="domain" description="Cell envelope-related transcriptional attenuator" evidence="5">
    <location>
        <begin position="81"/>
        <end position="223"/>
    </location>
</feature>
<evidence type="ECO:0000313" key="6">
    <source>
        <dbReference type="EMBL" id="MCP8967717.1"/>
    </source>
</evidence>
<dbReference type="PANTHER" id="PTHR33392">
    <property type="entry name" value="POLYISOPRENYL-TEICHOIC ACID--PEPTIDOGLYCAN TEICHOIC ACID TRANSFERASE TAGU"/>
    <property type="match status" value="1"/>
</dbReference>
<sequence>MSRRKQILGWTFGVLGAALAATGLYTYHVYSAMEQTLHSVHQPVKRQAAEQVRPEPVVMQRQDPISVLVLGVDKRSGDKGRSDSMLLVTVNPAKATTKVVSIPRDSYAEIAGQGRRDKINHAYAYGGVAAAMSTVEKFLNVPIDYYVEMNMDGFRDVVDAVGGITVDNLFPFSYEGSTFQKGSIQLNGEEALRYARMRKEDPNGDFGRQERQRKVLEAVVRKGADFSSFANIDEVLAAVQKNVRTNLTAADMYTLQRDYRQAADNIEQVQMPGDGRMLGHVWYYMVPEETRRQVSRQLREHLQM</sequence>
<accession>A0AA41X2X2</accession>
<keyword evidence="7" id="KW-1185">Reference proteome</keyword>